<evidence type="ECO:0000313" key="6">
    <source>
        <dbReference type="EMBL" id="GET20606.1"/>
    </source>
</evidence>
<evidence type="ECO:0000256" key="5">
    <source>
        <dbReference type="PIRSR" id="PIRSR610972-4"/>
    </source>
</evidence>
<dbReference type="Proteomes" id="UP000240621">
    <property type="component" value="Unassembled WGS sequence"/>
</dbReference>
<feature type="active site" description="Proton donor/acceptor" evidence="2">
    <location>
        <position position="10"/>
    </location>
</feature>
<feature type="binding site" evidence="3">
    <location>
        <position position="26"/>
    </location>
    <ligand>
        <name>substrate</name>
    </ligand>
</feature>
<keyword evidence="4" id="KW-0460">Magnesium</keyword>
<reference evidence="7 8" key="1">
    <citation type="submission" date="2018-03" db="EMBL/GenBank/DDBJ databases">
        <title>Genomic Encyclopedia of Archaeal and Bacterial Type Strains, Phase II (KMG-II): from individual species to whole genera.</title>
        <authorList>
            <person name="Goeker M."/>
        </authorList>
    </citation>
    <scope>NUCLEOTIDE SEQUENCE [LARGE SCALE GENOMIC DNA]</scope>
    <source>
        <strain evidence="7 8">DSM 27267</strain>
    </source>
</reference>
<sequence>MTQIKACLFDLDGVVVDTAKYHFIAWKELANELGFDFTEADNERLKGVSRVRSLEILLEIGGIELDEERKEQLAAQKNENYVSYIRKMKPDEILPGVEDFLNQLRKNGILIALGSASKNAPLILKQIGLTHMFDAIIDGNSVSKAKPDPEVFLKGAEALNVKPTDCVVFEDAQAGIEAARNAGMHVIGIGHPDNLKNADFVMPGFEDMNIDKLNFN</sequence>
<keyword evidence="4" id="KW-0479">Metal-binding</keyword>
<evidence type="ECO:0000313" key="9">
    <source>
        <dbReference type="Proteomes" id="UP000396862"/>
    </source>
</evidence>
<feature type="binding site" evidence="3">
    <location>
        <position position="53"/>
    </location>
    <ligand>
        <name>substrate</name>
    </ligand>
</feature>
<comment type="caution">
    <text evidence="7">The sequence shown here is derived from an EMBL/GenBank/DDBJ whole genome shotgun (WGS) entry which is preliminary data.</text>
</comment>
<feature type="site" description="Important for catalytic activity and assists the phosphoryl transfer reaction to Asp8 by balancing charge and orienting the reacting groups" evidence="5">
    <location>
        <position position="115"/>
    </location>
</feature>
<evidence type="ECO:0000256" key="3">
    <source>
        <dbReference type="PIRSR" id="PIRSR610972-2"/>
    </source>
</evidence>
<feature type="binding site" evidence="3">
    <location>
        <position position="77"/>
    </location>
    <ligand>
        <name>substrate</name>
    </ligand>
</feature>
<dbReference type="OrthoDB" id="9797743at2"/>
<dbReference type="Proteomes" id="UP000396862">
    <property type="component" value="Unassembled WGS sequence"/>
</dbReference>
<dbReference type="EMBL" id="PYGC01000002">
    <property type="protein sequence ID" value="PSK84432.1"/>
    <property type="molecule type" value="Genomic_DNA"/>
</dbReference>
<feature type="binding site" evidence="4">
    <location>
        <position position="10"/>
    </location>
    <ligand>
        <name>Mg(2+)</name>
        <dbReference type="ChEBI" id="CHEBI:18420"/>
    </ligand>
</feature>
<dbReference type="EMBL" id="BLAU01000001">
    <property type="protein sequence ID" value="GET20606.1"/>
    <property type="molecule type" value="Genomic_DNA"/>
</dbReference>
<dbReference type="InterPro" id="IPR010972">
    <property type="entry name" value="Beta-PGM"/>
</dbReference>
<feature type="binding site" evidence="3">
    <location>
        <begin position="45"/>
        <end position="50"/>
    </location>
    <ligand>
        <name>substrate</name>
    </ligand>
</feature>
<feature type="binding site" evidence="4">
    <location>
        <position position="171"/>
    </location>
    <ligand>
        <name>Mg(2+)</name>
        <dbReference type="ChEBI" id="CHEBI:18420"/>
    </ligand>
</feature>
<dbReference type="CDD" id="cd02598">
    <property type="entry name" value="HAD_BPGM"/>
    <property type="match status" value="1"/>
</dbReference>
<keyword evidence="9" id="KW-1185">Reference proteome</keyword>
<feature type="binding site" evidence="3">
    <location>
        <begin position="10"/>
        <end position="12"/>
    </location>
    <ligand>
        <name>substrate</name>
    </ligand>
</feature>
<gene>
    <name evidence="6" type="primary">pgmB2</name>
    <name evidence="7" type="ORF">CLV93_102218</name>
    <name evidence="6" type="ORF">JCM18694_08520</name>
</gene>
<dbReference type="InterPro" id="IPR010976">
    <property type="entry name" value="B-phosphoglucomutase_hydrolase"/>
</dbReference>
<dbReference type="InterPro" id="IPR006439">
    <property type="entry name" value="HAD-SF_hydro_IA"/>
</dbReference>
<organism evidence="7 8">
    <name type="scientific">Prolixibacter denitrificans</name>
    <dbReference type="NCBI Taxonomy" id="1541063"/>
    <lineage>
        <taxon>Bacteria</taxon>
        <taxon>Pseudomonadati</taxon>
        <taxon>Bacteroidota</taxon>
        <taxon>Bacteroidia</taxon>
        <taxon>Marinilabiliales</taxon>
        <taxon>Prolixibacteraceae</taxon>
        <taxon>Prolixibacter</taxon>
    </lineage>
</organism>
<dbReference type="GO" id="GO:0050308">
    <property type="term" value="F:sugar-phosphatase activity"/>
    <property type="evidence" value="ECO:0007669"/>
    <property type="project" value="TreeGrafter"/>
</dbReference>
<dbReference type="Pfam" id="PF00702">
    <property type="entry name" value="Hydrolase"/>
    <property type="match status" value="1"/>
</dbReference>
<dbReference type="SFLD" id="SFLDS00003">
    <property type="entry name" value="Haloacid_Dehalogenase"/>
    <property type="match status" value="1"/>
</dbReference>
<evidence type="ECO:0000256" key="1">
    <source>
        <dbReference type="ARBA" id="ARBA00006171"/>
    </source>
</evidence>
<feature type="binding site" evidence="4">
    <location>
        <position position="170"/>
    </location>
    <ligand>
        <name>Mg(2+)</name>
        <dbReference type="ChEBI" id="CHEBI:18420"/>
    </ligand>
</feature>
<name>A0A2P8CHN8_9BACT</name>
<comment type="cofactor">
    <cofactor evidence="4">
        <name>Mg(2+)</name>
        <dbReference type="ChEBI" id="CHEBI:18420"/>
    </cofactor>
    <text evidence="4">Binds 2 magnesium ions per subunit.</text>
</comment>
<dbReference type="InterPro" id="IPR036412">
    <property type="entry name" value="HAD-like_sf"/>
</dbReference>
<dbReference type="Gene3D" id="3.40.50.1000">
    <property type="entry name" value="HAD superfamily/HAD-like"/>
    <property type="match status" value="1"/>
</dbReference>
<dbReference type="InterPro" id="IPR051806">
    <property type="entry name" value="HAD-like_SPP"/>
</dbReference>
<dbReference type="SFLD" id="SFLDF00046">
    <property type="entry name" value="beta-phosphoglucomutase"/>
    <property type="match status" value="1"/>
</dbReference>
<evidence type="ECO:0000313" key="8">
    <source>
        <dbReference type="Proteomes" id="UP000240621"/>
    </source>
</evidence>
<dbReference type="NCBIfam" id="TIGR01509">
    <property type="entry name" value="HAD-SF-IA-v3"/>
    <property type="match status" value="1"/>
</dbReference>
<dbReference type="InterPro" id="IPR023198">
    <property type="entry name" value="PGP-like_dom2"/>
</dbReference>
<dbReference type="NCBIfam" id="TIGR01990">
    <property type="entry name" value="bPGM"/>
    <property type="match status" value="1"/>
</dbReference>
<protein>
    <submittedName>
        <fullName evidence="7">Beta-phosphoglucomutase</fullName>
    </submittedName>
</protein>
<dbReference type="RefSeq" id="WP_106541030.1">
    <property type="nucleotide sequence ID" value="NZ_BLAU01000001.1"/>
</dbReference>
<comment type="similarity">
    <text evidence="1">Belongs to the HAD-like hydrolase superfamily. CbbY/CbbZ/Gph/YieH family.</text>
</comment>
<dbReference type="SUPFAM" id="SSF56784">
    <property type="entry name" value="HAD-like"/>
    <property type="match status" value="1"/>
</dbReference>
<dbReference type="PANTHER" id="PTHR43481">
    <property type="entry name" value="FRUCTOSE-1-PHOSPHATE PHOSPHATASE"/>
    <property type="match status" value="1"/>
</dbReference>
<dbReference type="InterPro" id="IPR023214">
    <property type="entry name" value="HAD_sf"/>
</dbReference>
<evidence type="ECO:0000313" key="7">
    <source>
        <dbReference type="EMBL" id="PSK84432.1"/>
    </source>
</evidence>
<feature type="binding site" evidence="3">
    <location>
        <position position="146"/>
    </location>
    <ligand>
        <name>substrate</name>
    </ligand>
</feature>
<evidence type="ECO:0000256" key="4">
    <source>
        <dbReference type="PIRSR" id="PIRSR610972-3"/>
    </source>
</evidence>
<reference evidence="6 9" key="2">
    <citation type="submission" date="2019-10" db="EMBL/GenBank/DDBJ databases">
        <title>Prolixibacter strains distinguished by the presence of nitrate reductase genes were adept at nitrate-dependent anaerobic corrosion of metallic iron and carbon steel.</title>
        <authorList>
            <person name="Iino T."/>
            <person name="Shono N."/>
            <person name="Ito K."/>
            <person name="Nakamura R."/>
            <person name="Sueoka K."/>
            <person name="Harayama S."/>
            <person name="Ohkuma M."/>
        </authorList>
    </citation>
    <scope>NUCLEOTIDE SEQUENCE [LARGE SCALE GENOMIC DNA]</scope>
    <source>
        <strain evidence="6 9">MIC1-1</strain>
    </source>
</reference>
<dbReference type="PRINTS" id="PR00413">
    <property type="entry name" value="HADHALOGNASE"/>
</dbReference>
<feature type="binding site" evidence="4">
    <location>
        <position position="12"/>
    </location>
    <ligand>
        <name>Mg(2+)</name>
        <dbReference type="ChEBI" id="CHEBI:18420"/>
    </ligand>
</feature>
<dbReference type="Gene3D" id="1.10.150.240">
    <property type="entry name" value="Putative phosphatase, domain 2"/>
    <property type="match status" value="1"/>
</dbReference>
<dbReference type="GO" id="GO:0000287">
    <property type="term" value="F:magnesium ion binding"/>
    <property type="evidence" value="ECO:0007669"/>
    <property type="project" value="InterPro"/>
</dbReference>
<feature type="binding site" evidence="3">
    <location>
        <begin position="115"/>
        <end position="119"/>
    </location>
    <ligand>
        <name>substrate</name>
    </ligand>
</feature>
<dbReference type="SFLD" id="SFLDG01135">
    <property type="entry name" value="C1.5.6:_HAD__Beta-PGM__Phospha"/>
    <property type="match status" value="1"/>
</dbReference>
<dbReference type="SFLD" id="SFLDG01129">
    <property type="entry name" value="C1.5:_HAD__Beta-PGM__Phosphata"/>
    <property type="match status" value="1"/>
</dbReference>
<feature type="site" description="Important for catalytic activity and assists the phosphoryl transfer reaction to Asp8 by balancing charge and orienting the reacting groups" evidence="5">
    <location>
        <position position="146"/>
    </location>
</feature>
<dbReference type="GO" id="GO:0005975">
    <property type="term" value="P:carbohydrate metabolic process"/>
    <property type="evidence" value="ECO:0007669"/>
    <property type="project" value="InterPro"/>
</dbReference>
<dbReference type="GO" id="GO:0008801">
    <property type="term" value="F:beta-phosphoglucomutase activity"/>
    <property type="evidence" value="ECO:0007669"/>
    <property type="project" value="InterPro"/>
</dbReference>
<dbReference type="AlphaFoldDB" id="A0A2P8CHN8"/>
<feature type="active site" description="Proton donor/acceptor" evidence="2">
    <location>
        <position position="12"/>
    </location>
</feature>
<proteinExistence type="inferred from homology"/>
<evidence type="ECO:0000256" key="2">
    <source>
        <dbReference type="PIRSR" id="PIRSR610972-1"/>
    </source>
</evidence>
<dbReference type="NCBIfam" id="TIGR02009">
    <property type="entry name" value="PGMB-YQAB-SF"/>
    <property type="match status" value="1"/>
</dbReference>
<dbReference type="PANTHER" id="PTHR43481:SF4">
    <property type="entry name" value="GLYCEROL-1-PHOSPHATE PHOSPHOHYDROLASE 1-RELATED"/>
    <property type="match status" value="1"/>
</dbReference>
<accession>A0A2P8CHN8</accession>